<dbReference type="InterPro" id="IPR005302">
    <property type="entry name" value="MoCF_Sase_C"/>
</dbReference>
<dbReference type="AlphaFoldDB" id="A0A919JLC7"/>
<reference evidence="2" key="1">
    <citation type="submission" date="2021-01" db="EMBL/GenBank/DDBJ databases">
        <title>Whole genome shotgun sequence of Actinoplanes nipponensis NBRC 14063.</title>
        <authorList>
            <person name="Komaki H."/>
            <person name="Tamura T."/>
        </authorList>
    </citation>
    <scope>NUCLEOTIDE SEQUENCE</scope>
    <source>
        <strain evidence="2">NBRC 14063</strain>
    </source>
</reference>
<dbReference type="SUPFAM" id="SSF50800">
    <property type="entry name" value="PK beta-barrel domain-like"/>
    <property type="match status" value="1"/>
</dbReference>
<dbReference type="PANTHER" id="PTHR30212">
    <property type="entry name" value="PROTEIN YIIM"/>
    <property type="match status" value="1"/>
</dbReference>
<dbReference type="GO" id="GO:0030170">
    <property type="term" value="F:pyridoxal phosphate binding"/>
    <property type="evidence" value="ECO:0007669"/>
    <property type="project" value="InterPro"/>
</dbReference>
<protein>
    <submittedName>
        <fullName evidence="2">Sulfurase</fullName>
    </submittedName>
</protein>
<evidence type="ECO:0000313" key="3">
    <source>
        <dbReference type="Proteomes" id="UP000647172"/>
    </source>
</evidence>
<feature type="domain" description="MOSC" evidence="1">
    <location>
        <begin position="30"/>
        <end position="174"/>
    </location>
</feature>
<comment type="caution">
    <text evidence="2">The sequence shown here is derived from an EMBL/GenBank/DDBJ whole genome shotgun (WGS) entry which is preliminary data.</text>
</comment>
<evidence type="ECO:0000313" key="2">
    <source>
        <dbReference type="EMBL" id="GIE52676.1"/>
    </source>
</evidence>
<dbReference type="InterPro" id="IPR052353">
    <property type="entry name" value="Benzoxazolinone_Detox_Enz"/>
</dbReference>
<name>A0A919JLC7_9ACTN</name>
<dbReference type="Proteomes" id="UP000647172">
    <property type="component" value="Unassembled WGS sequence"/>
</dbReference>
<keyword evidence="3" id="KW-1185">Reference proteome</keyword>
<dbReference type="InterPro" id="IPR011037">
    <property type="entry name" value="Pyrv_Knase-like_insert_dom_sf"/>
</dbReference>
<proteinExistence type="predicted"/>
<gene>
    <name evidence="2" type="ORF">Ani05nite_62100</name>
</gene>
<dbReference type="PANTHER" id="PTHR30212:SF2">
    <property type="entry name" value="PROTEIN YIIM"/>
    <property type="match status" value="1"/>
</dbReference>
<dbReference type="RefSeq" id="WP_203774297.1">
    <property type="nucleotide sequence ID" value="NZ_BAAAYJ010000006.1"/>
</dbReference>
<dbReference type="EMBL" id="BOMQ01000074">
    <property type="protein sequence ID" value="GIE52676.1"/>
    <property type="molecule type" value="Genomic_DNA"/>
</dbReference>
<dbReference type="Gene3D" id="2.40.33.20">
    <property type="entry name" value="PK beta-barrel domain-like"/>
    <property type="match status" value="1"/>
</dbReference>
<organism evidence="2 3">
    <name type="scientific">Actinoplanes nipponensis</name>
    <dbReference type="NCBI Taxonomy" id="135950"/>
    <lineage>
        <taxon>Bacteria</taxon>
        <taxon>Bacillati</taxon>
        <taxon>Actinomycetota</taxon>
        <taxon>Actinomycetes</taxon>
        <taxon>Micromonosporales</taxon>
        <taxon>Micromonosporaceae</taxon>
        <taxon>Actinoplanes</taxon>
    </lineage>
</organism>
<dbReference type="Pfam" id="PF03473">
    <property type="entry name" value="MOSC"/>
    <property type="match status" value="1"/>
</dbReference>
<dbReference type="GO" id="GO:0030151">
    <property type="term" value="F:molybdenum ion binding"/>
    <property type="evidence" value="ECO:0007669"/>
    <property type="project" value="InterPro"/>
</dbReference>
<dbReference type="GO" id="GO:0003824">
    <property type="term" value="F:catalytic activity"/>
    <property type="evidence" value="ECO:0007669"/>
    <property type="project" value="InterPro"/>
</dbReference>
<sequence length="220" mass="24266">MSRATVLQVNLAVPEQSDAKNVGITGINKQPVDHPVAVRAPGPKRTGLHSGLVGDQIFDIDHHGGDDQAVYAYAREDYDWWEGRLGRSLPGGLFGENLTTEGLDVNGAVLGETWGIGDELVLQTTFGRIPCATFQWKMGEPHWVKTFGAERRPGAYLRVVRPGQVRAGDEVRVLERPAHGVTIGDSYHAWMHDSAQLRAYLELDGLPDGLRAEIRRKLRL</sequence>
<dbReference type="PROSITE" id="PS51340">
    <property type="entry name" value="MOSC"/>
    <property type="match status" value="1"/>
</dbReference>
<accession>A0A919JLC7</accession>
<evidence type="ECO:0000259" key="1">
    <source>
        <dbReference type="PROSITE" id="PS51340"/>
    </source>
</evidence>